<dbReference type="SUPFAM" id="SSF53850">
    <property type="entry name" value="Periplasmic binding protein-like II"/>
    <property type="match status" value="1"/>
</dbReference>
<sequence length="561" mass="59530">MSERSGIHRAALYRDHATSPPESRGPMRIPRILCAVAATAVLASCSAAPVSDNAPTSEVPGYLAVADEAVTSGGTLDLQMTVDNGAPTGLDPQLADVATSWQLMSLVYETLVTVGPDFSIEPALAESWDNPSPTEYVFNLREGVTFSNGRAMTADDVVGSFERLLAGQGVWKTQIGPVEKVSKVDDRTVSVTLSSPYQPFLASLANVPAAVLPMQEIEDGSVDITKEMLGTGPFVVKSHRQDVSWQFTRRDGYWAEGKPSADTVNITIAGQEQARMAALQNGSADLVMLGNVDAPELLNGVRGTAVGTQATTDFYYLMLNSNAPGGKFDDPRVRQAINIAMDRDAIADSALGGLGKPTGVTPAGLPGSCDPALLPSARADLDRARQLLKEAGAENLTFELAAYSTAPAPAVAQVIQQNLQRIGITVNIEQLDEGSWSGKVYGEVPATFDAALSWFAGYADAAMVGKWWNPEQAGFNLGFMEPNAELNTAIDKAIATPAGPERDTALQQLCDAVDTDAQMIPLVTRPALIGYRSDALSPTLYATEGYGNVFRGIADFRLLTK</sequence>
<dbReference type="InterPro" id="IPR000914">
    <property type="entry name" value="SBP_5_dom"/>
</dbReference>
<protein>
    <submittedName>
        <fullName evidence="6">ABC transporter substrate-binding protein</fullName>
    </submittedName>
</protein>
<proteinExistence type="inferred from homology"/>
<keyword evidence="2" id="KW-0813">Transport</keyword>
<keyword evidence="7" id="KW-1185">Reference proteome</keyword>
<evidence type="ECO:0000256" key="4">
    <source>
        <dbReference type="SAM" id="MobiDB-lite"/>
    </source>
</evidence>
<comment type="similarity">
    <text evidence="1">Belongs to the bacterial solute-binding protein 5 family.</text>
</comment>
<evidence type="ECO:0000256" key="3">
    <source>
        <dbReference type="ARBA" id="ARBA00022729"/>
    </source>
</evidence>
<feature type="compositionally biased region" description="Basic and acidic residues" evidence="4">
    <location>
        <begin position="1"/>
        <end position="17"/>
    </location>
</feature>
<dbReference type="PIRSF" id="PIRSF002741">
    <property type="entry name" value="MppA"/>
    <property type="match status" value="1"/>
</dbReference>
<evidence type="ECO:0000256" key="2">
    <source>
        <dbReference type="ARBA" id="ARBA00022448"/>
    </source>
</evidence>
<feature type="region of interest" description="Disordered" evidence="4">
    <location>
        <begin position="1"/>
        <end position="25"/>
    </location>
</feature>
<comment type="caution">
    <text evidence="6">The sequence shown here is derived from an EMBL/GenBank/DDBJ whole genome shotgun (WGS) entry which is preliminary data.</text>
</comment>
<organism evidence="6 7">
    <name type="scientific">Prauserella endophytica</name>
    <dbReference type="NCBI Taxonomy" id="1592324"/>
    <lineage>
        <taxon>Bacteria</taxon>
        <taxon>Bacillati</taxon>
        <taxon>Actinomycetota</taxon>
        <taxon>Actinomycetes</taxon>
        <taxon>Pseudonocardiales</taxon>
        <taxon>Pseudonocardiaceae</taxon>
        <taxon>Prauserella</taxon>
        <taxon>Prauserella coralliicola group</taxon>
    </lineage>
</organism>
<dbReference type="InterPro" id="IPR030678">
    <property type="entry name" value="Peptide/Ni-bd"/>
</dbReference>
<dbReference type="Gene3D" id="3.40.190.10">
    <property type="entry name" value="Periplasmic binding protein-like II"/>
    <property type="match status" value="1"/>
</dbReference>
<dbReference type="EMBL" id="SWMS01000004">
    <property type="protein sequence ID" value="TKG71786.1"/>
    <property type="molecule type" value="Genomic_DNA"/>
</dbReference>
<feature type="domain" description="Solute-binding protein family 5" evidence="5">
    <location>
        <begin position="120"/>
        <end position="468"/>
    </location>
</feature>
<keyword evidence="3" id="KW-0732">Signal</keyword>
<dbReference type="CDD" id="cd00995">
    <property type="entry name" value="PBP2_NikA_DppA_OppA_like"/>
    <property type="match status" value="1"/>
</dbReference>
<dbReference type="InterPro" id="IPR039424">
    <property type="entry name" value="SBP_5"/>
</dbReference>
<reference evidence="6 7" key="1">
    <citation type="journal article" date="2015" name="Antonie Van Leeuwenhoek">
        <title>Prauserella endophytica sp. nov., an endophytic actinobacterium isolated from Tamarix taklamakanensis.</title>
        <authorList>
            <person name="Liu J.M."/>
            <person name="Habden X."/>
            <person name="Guo L."/>
            <person name="Tuo L."/>
            <person name="Jiang Z.K."/>
            <person name="Liu S.W."/>
            <person name="Liu X.F."/>
            <person name="Chen L."/>
            <person name="Li R.F."/>
            <person name="Zhang Y.Q."/>
            <person name="Sun C.H."/>
        </authorList>
    </citation>
    <scope>NUCLEOTIDE SEQUENCE [LARGE SCALE GENOMIC DNA]</scope>
    <source>
        <strain evidence="6 7">CGMCC 4.7182</strain>
    </source>
</reference>
<evidence type="ECO:0000256" key="1">
    <source>
        <dbReference type="ARBA" id="ARBA00005695"/>
    </source>
</evidence>
<dbReference type="PANTHER" id="PTHR30290:SF9">
    <property type="entry name" value="OLIGOPEPTIDE-BINDING PROTEIN APPA"/>
    <property type="match status" value="1"/>
</dbReference>
<gene>
    <name evidence="6" type="ORF">FCN18_09825</name>
</gene>
<evidence type="ECO:0000313" key="6">
    <source>
        <dbReference type="EMBL" id="TKG71786.1"/>
    </source>
</evidence>
<name>A0ABY2S8H5_9PSEU</name>
<accession>A0ABY2S8H5</accession>
<dbReference type="PANTHER" id="PTHR30290">
    <property type="entry name" value="PERIPLASMIC BINDING COMPONENT OF ABC TRANSPORTER"/>
    <property type="match status" value="1"/>
</dbReference>
<dbReference type="Gene3D" id="3.10.105.10">
    <property type="entry name" value="Dipeptide-binding Protein, Domain 3"/>
    <property type="match status" value="1"/>
</dbReference>
<evidence type="ECO:0000313" key="7">
    <source>
        <dbReference type="Proteomes" id="UP000309992"/>
    </source>
</evidence>
<evidence type="ECO:0000259" key="5">
    <source>
        <dbReference type="Pfam" id="PF00496"/>
    </source>
</evidence>
<dbReference type="Pfam" id="PF00496">
    <property type="entry name" value="SBP_bac_5"/>
    <property type="match status" value="1"/>
</dbReference>
<dbReference type="Proteomes" id="UP000309992">
    <property type="component" value="Unassembled WGS sequence"/>
</dbReference>